<keyword evidence="3" id="KW-1185">Reference proteome</keyword>
<name>A0A8S4DZL4_PLUXY</name>
<dbReference type="EMBL" id="CAJHNJ030000009">
    <property type="protein sequence ID" value="CAG9105656.1"/>
    <property type="molecule type" value="Genomic_DNA"/>
</dbReference>
<feature type="signal peptide" evidence="1">
    <location>
        <begin position="1"/>
        <end position="17"/>
    </location>
</feature>
<evidence type="ECO:0000313" key="3">
    <source>
        <dbReference type="Proteomes" id="UP000653454"/>
    </source>
</evidence>
<evidence type="ECO:0000313" key="2">
    <source>
        <dbReference type="EMBL" id="CAG9105656.1"/>
    </source>
</evidence>
<proteinExistence type="predicted"/>
<sequence length="286" mass="33114">MLVIQLYFATLIVIVYSKDYCRERSNRMRLDGGLCFEVPPWQHQPVDLDLHLTRLRERWGVHRSGRTMARSSDVDYQILDNGEVSRAMDSLLAPFLDTYLLNMQTSYQQLTNKILGKAREEIKMAVQKRHQIASELGQLADELKVPDLCNMERRESKTLASKHLAHIYDCTEAARLSITEMGKYTEEMVKITKDHMQSTLDKALRREDADKSAKSKDYGKVNMTIIRELARVAVTLGYELDLSLTNARRHNEQSCEKMVKCNNRVKKETEDDVANMKELLYQCVYA</sequence>
<evidence type="ECO:0000256" key="1">
    <source>
        <dbReference type="SAM" id="SignalP"/>
    </source>
</evidence>
<comment type="caution">
    <text evidence="2">The sequence shown here is derived from an EMBL/GenBank/DDBJ whole genome shotgun (WGS) entry which is preliminary data.</text>
</comment>
<accession>A0A8S4DZL4</accession>
<dbReference type="AlphaFoldDB" id="A0A8S4DZL4"/>
<gene>
    <name evidence="2" type="ORF">PLXY2_LOCUS3404</name>
</gene>
<keyword evidence="1" id="KW-0732">Signal</keyword>
<protein>
    <submittedName>
        <fullName evidence="2">(diamondback moth) hypothetical protein</fullName>
    </submittedName>
</protein>
<dbReference type="Proteomes" id="UP000653454">
    <property type="component" value="Unassembled WGS sequence"/>
</dbReference>
<feature type="chain" id="PRO_5035772905" evidence="1">
    <location>
        <begin position="18"/>
        <end position="286"/>
    </location>
</feature>
<organism evidence="2 3">
    <name type="scientific">Plutella xylostella</name>
    <name type="common">Diamondback moth</name>
    <name type="synonym">Plutella maculipennis</name>
    <dbReference type="NCBI Taxonomy" id="51655"/>
    <lineage>
        <taxon>Eukaryota</taxon>
        <taxon>Metazoa</taxon>
        <taxon>Ecdysozoa</taxon>
        <taxon>Arthropoda</taxon>
        <taxon>Hexapoda</taxon>
        <taxon>Insecta</taxon>
        <taxon>Pterygota</taxon>
        <taxon>Neoptera</taxon>
        <taxon>Endopterygota</taxon>
        <taxon>Lepidoptera</taxon>
        <taxon>Glossata</taxon>
        <taxon>Ditrysia</taxon>
        <taxon>Yponomeutoidea</taxon>
        <taxon>Plutellidae</taxon>
        <taxon>Plutella</taxon>
    </lineage>
</organism>
<reference evidence="2" key="1">
    <citation type="submission" date="2020-11" db="EMBL/GenBank/DDBJ databases">
        <authorList>
            <person name="Whiteford S."/>
        </authorList>
    </citation>
    <scope>NUCLEOTIDE SEQUENCE</scope>
</reference>